<name>A0AA97PGZ0_PYRO3</name>
<evidence type="ECO:0000256" key="8">
    <source>
        <dbReference type="SAM" id="Phobius"/>
    </source>
</evidence>
<dbReference type="Gene3D" id="3.40.50.10540">
    <property type="entry name" value="Crotonobetainyl-coa:carnitine coa-transferase, domain 1"/>
    <property type="match status" value="1"/>
</dbReference>
<feature type="transmembrane region" description="Helical" evidence="8">
    <location>
        <begin position="76"/>
        <end position="99"/>
    </location>
</feature>
<dbReference type="InterPro" id="IPR019786">
    <property type="entry name" value="Zinc_finger_PHD-type_CS"/>
</dbReference>
<dbReference type="InterPro" id="IPR023606">
    <property type="entry name" value="CoA-Trfase_III_dom_1_sf"/>
</dbReference>
<dbReference type="InterPro" id="IPR011011">
    <property type="entry name" value="Znf_FYVE_PHD"/>
</dbReference>
<feature type="compositionally biased region" description="Low complexity" evidence="7">
    <location>
        <begin position="1042"/>
        <end position="1060"/>
    </location>
</feature>
<dbReference type="InterPro" id="IPR019787">
    <property type="entry name" value="Znf_PHD-finger"/>
</dbReference>
<proteinExistence type="inferred from homology"/>
<dbReference type="InterPro" id="IPR050483">
    <property type="entry name" value="CoA-transferase_III_domain"/>
</dbReference>
<feature type="transmembrane region" description="Helical" evidence="8">
    <location>
        <begin position="43"/>
        <end position="64"/>
    </location>
</feature>
<evidence type="ECO:0000256" key="2">
    <source>
        <dbReference type="ARBA" id="ARBA00022679"/>
    </source>
</evidence>
<evidence type="ECO:0000256" key="4">
    <source>
        <dbReference type="ARBA" id="ARBA00022771"/>
    </source>
</evidence>
<feature type="region of interest" description="Disordered" evidence="7">
    <location>
        <begin position="996"/>
        <end position="1021"/>
    </location>
</feature>
<dbReference type="InterPro" id="IPR003673">
    <property type="entry name" value="CoA-Trfase_fam_III"/>
</dbReference>
<reference evidence="10" key="1">
    <citation type="journal article" date="2012" name="PLoS Genet.">
        <title>Comparative analysis of the genomes of two field isolates of the rice blast fungus Magnaporthe oryzae.</title>
        <authorList>
            <person name="Xue M."/>
            <person name="Yang J."/>
            <person name="Li Z."/>
            <person name="Hu S."/>
            <person name="Yao N."/>
            <person name="Dean R.A."/>
            <person name="Zhao W."/>
            <person name="Shen M."/>
            <person name="Zhang H."/>
            <person name="Li C."/>
            <person name="Liu L."/>
            <person name="Cao L."/>
            <person name="Xu X."/>
            <person name="Xing Y."/>
            <person name="Hsiang T."/>
            <person name="Zhang Z."/>
            <person name="Xu J.R."/>
            <person name="Peng Y.L."/>
        </authorList>
    </citation>
    <scope>NUCLEOTIDE SEQUENCE</scope>
    <source>
        <strain evidence="10">Y34</strain>
    </source>
</reference>
<dbReference type="Proteomes" id="UP000011086">
    <property type="component" value="Unassembled WGS sequence"/>
</dbReference>
<dbReference type="InterPro" id="IPR044855">
    <property type="entry name" value="CoA-Trfase_III_dom3_sf"/>
</dbReference>
<feature type="compositionally biased region" description="Polar residues" evidence="7">
    <location>
        <begin position="1003"/>
        <end position="1012"/>
    </location>
</feature>
<evidence type="ECO:0000256" key="5">
    <source>
        <dbReference type="ARBA" id="ARBA00022833"/>
    </source>
</evidence>
<dbReference type="GO" id="GO:0047369">
    <property type="term" value="F:succinate-hydroxymethylglutarate CoA-transferase activity"/>
    <property type="evidence" value="ECO:0007669"/>
    <property type="project" value="TreeGrafter"/>
</dbReference>
<dbReference type="SMART" id="SM00249">
    <property type="entry name" value="PHD"/>
    <property type="match status" value="1"/>
</dbReference>
<dbReference type="InterPro" id="IPR013083">
    <property type="entry name" value="Znf_RING/FYVE/PHD"/>
</dbReference>
<dbReference type="GO" id="GO:0008270">
    <property type="term" value="F:zinc ion binding"/>
    <property type="evidence" value="ECO:0007669"/>
    <property type="project" value="UniProtKB-KW"/>
</dbReference>
<evidence type="ECO:0000256" key="7">
    <source>
        <dbReference type="SAM" id="MobiDB-lite"/>
    </source>
</evidence>
<dbReference type="SUPFAM" id="SSF57903">
    <property type="entry name" value="FYVE/PHD zinc finger"/>
    <property type="match status" value="1"/>
</dbReference>
<feature type="compositionally biased region" description="Polar residues" evidence="7">
    <location>
        <begin position="1488"/>
        <end position="1509"/>
    </location>
</feature>
<dbReference type="InterPro" id="IPR001965">
    <property type="entry name" value="Znf_PHD"/>
</dbReference>
<protein>
    <recommendedName>
        <fullName evidence="9">PHD-type domain-containing protein</fullName>
    </recommendedName>
</protein>
<dbReference type="Gene3D" id="3.30.40.10">
    <property type="entry name" value="Zinc/RING finger domain, C3HC4 (zinc finger)"/>
    <property type="match status" value="1"/>
</dbReference>
<keyword evidence="3" id="KW-0479">Metal-binding</keyword>
<evidence type="ECO:0000259" key="9">
    <source>
        <dbReference type="PROSITE" id="PS50016"/>
    </source>
</evidence>
<dbReference type="GO" id="GO:0005739">
    <property type="term" value="C:mitochondrion"/>
    <property type="evidence" value="ECO:0007669"/>
    <property type="project" value="TreeGrafter"/>
</dbReference>
<feature type="compositionally biased region" description="Polar residues" evidence="7">
    <location>
        <begin position="1158"/>
        <end position="1171"/>
    </location>
</feature>
<evidence type="ECO:0000256" key="3">
    <source>
        <dbReference type="ARBA" id="ARBA00022723"/>
    </source>
</evidence>
<gene>
    <name evidence="10" type="ORF">OOU_Y34scaffold00790g6</name>
</gene>
<feature type="compositionally biased region" description="Pro residues" evidence="7">
    <location>
        <begin position="1084"/>
        <end position="1096"/>
    </location>
</feature>
<keyword evidence="8" id="KW-0812">Transmembrane</keyword>
<dbReference type="Pfam" id="PF02515">
    <property type="entry name" value="CoA_transf_3"/>
    <property type="match status" value="1"/>
</dbReference>
<evidence type="ECO:0000313" key="10">
    <source>
        <dbReference type="EMBL" id="ELQ34178.1"/>
    </source>
</evidence>
<feature type="region of interest" description="Disordered" evidence="7">
    <location>
        <begin position="1468"/>
        <end position="1515"/>
    </location>
</feature>
<keyword evidence="4 6" id="KW-0863">Zinc-finger</keyword>
<dbReference type="Pfam" id="PF00628">
    <property type="entry name" value="PHD"/>
    <property type="match status" value="1"/>
</dbReference>
<dbReference type="EMBL" id="JH793103">
    <property type="protein sequence ID" value="ELQ34178.1"/>
    <property type="molecule type" value="Genomic_DNA"/>
</dbReference>
<keyword evidence="8" id="KW-0472">Membrane</keyword>
<dbReference type="PROSITE" id="PS50016">
    <property type="entry name" value="ZF_PHD_2"/>
    <property type="match status" value="1"/>
</dbReference>
<dbReference type="PROSITE" id="PS01359">
    <property type="entry name" value="ZF_PHD_1"/>
    <property type="match status" value="1"/>
</dbReference>
<dbReference type="SUPFAM" id="SSF89796">
    <property type="entry name" value="CoA-transferase family III (CaiB/BaiF)"/>
    <property type="match status" value="1"/>
</dbReference>
<feature type="region of interest" description="Disordered" evidence="7">
    <location>
        <begin position="1042"/>
        <end position="1171"/>
    </location>
</feature>
<keyword evidence="2" id="KW-0808">Transferase</keyword>
<feature type="domain" description="PHD-type" evidence="9">
    <location>
        <begin position="1195"/>
        <end position="1251"/>
    </location>
</feature>
<accession>A0AA97PGZ0</accession>
<feature type="compositionally biased region" description="Polar residues" evidence="7">
    <location>
        <begin position="827"/>
        <end position="849"/>
    </location>
</feature>
<comment type="similarity">
    <text evidence="1">Belongs to the CoA-transferase III family.</text>
</comment>
<feature type="compositionally biased region" description="Low complexity" evidence="7">
    <location>
        <begin position="1140"/>
        <end position="1157"/>
    </location>
</feature>
<organism evidence="10">
    <name type="scientific">Pyricularia oryzae (strain Y34)</name>
    <name type="common">Rice blast fungus</name>
    <name type="synonym">Magnaporthe oryzae</name>
    <dbReference type="NCBI Taxonomy" id="1143189"/>
    <lineage>
        <taxon>Eukaryota</taxon>
        <taxon>Fungi</taxon>
        <taxon>Dikarya</taxon>
        <taxon>Ascomycota</taxon>
        <taxon>Pezizomycotina</taxon>
        <taxon>Sordariomycetes</taxon>
        <taxon>Sordariomycetidae</taxon>
        <taxon>Magnaporthales</taxon>
        <taxon>Pyriculariaceae</taxon>
        <taxon>Pyricularia</taxon>
    </lineage>
</organism>
<dbReference type="PANTHER" id="PTHR48207:SF3">
    <property type="entry name" value="SUCCINATE--HYDROXYMETHYLGLUTARATE COA-TRANSFERASE"/>
    <property type="match status" value="1"/>
</dbReference>
<dbReference type="PANTHER" id="PTHR48207">
    <property type="entry name" value="SUCCINATE--HYDROXYMETHYLGLUTARATE COA-TRANSFERASE"/>
    <property type="match status" value="1"/>
</dbReference>
<feature type="compositionally biased region" description="Polar residues" evidence="7">
    <location>
        <begin position="797"/>
        <end position="813"/>
    </location>
</feature>
<feature type="region of interest" description="Disordered" evidence="7">
    <location>
        <begin position="793"/>
        <end position="882"/>
    </location>
</feature>
<keyword evidence="5" id="KW-0862">Zinc</keyword>
<evidence type="ECO:0000256" key="6">
    <source>
        <dbReference type="PROSITE-ProRule" id="PRU00146"/>
    </source>
</evidence>
<keyword evidence="8" id="KW-1133">Transmembrane helix</keyword>
<dbReference type="Gene3D" id="3.30.1540.10">
    <property type="entry name" value="formyl-coa transferase, domain 3"/>
    <property type="match status" value="1"/>
</dbReference>
<feature type="transmembrane region" description="Helical" evidence="8">
    <location>
        <begin position="12"/>
        <end position="37"/>
    </location>
</feature>
<feature type="compositionally biased region" description="Polar residues" evidence="7">
    <location>
        <begin position="1369"/>
        <end position="1386"/>
    </location>
</feature>
<evidence type="ECO:0000256" key="1">
    <source>
        <dbReference type="ARBA" id="ARBA00008383"/>
    </source>
</evidence>
<sequence>MARPRIPSRFAIALLAIRGVASILTTLTIIFLLYMTIMLDKTFTWSYTAAVFALILDTAEAATIADRQRTVPRMHWGAVAILEVLVLGLCIGGCLTLALGDLADGLQEDGTYFADPYRMYALACQAAVAGLHFCLSVMGCVERGPAGPSQEFFGNSGGPVVQDHREGVGAAARGHADLHRFGGRQVSGFSCAIRVPASEEEDIPGDGGRGERGCLKIFLVLGESPAALETCWGSGFTARWKLVIIDGITTHKRFALAWRYWLRQQGIRSQPIHEGYMSTSFSDYIIYIGPWGLALLHNSHRSEHCIIISKPLKSWTPRSWRLYSSAAAKPNSAGALPLEGYRVLDMTRVLAGPYCTQILGDLGAEVIKIEHPVRGDDTRAWGPPYAAYKPDSPLAGTSPGESAYYLTVNRNKKSIGLSFQDPAGVEILHKLMAKCDILVENYLPGALKKYKLDYATAAKINPSLIYASITGYGQTGPYSDRAGYDVMVEAEFGLMHITGTRDGPPVKVGVAVTDLTTGLYTSNSIMAALLARQKSGRGQHLDVALSDCQTATLANIASSCLISGKKDTGRWGTAHPSIVPYRAFQTRDSAVLLGGGNDRLFAVLCDRIGRPDLKTNERYTTNALRVQHRDELEEQIEAVTRSRTTQEWLDVLAGCGMPYAAVNDVQGALNHEHTIARDMVVEVEHPSCGTVKMVNTPVKYSESTPGIRTAPPTLGQHTNEVLGELLGMDGEQIEGLREKGVVRNRQYSFYQTSFEQVVGCCLLARPVHAFWQAPAKMAEPHDPPTEMAIEGPPSLDAITNPSPATNWDNSTAPSPALTAPNMAGENASPTAQLSLLSSTPNMTSTSQQLPRTGTPGPPAVPGGGTAESATSVNPPTSPGPRYQQQFSAATQMILNRIRGQSTGGTSSAITSAAASMTPGVIQPSTFADARRRLMDSMSTTTMQIPASTVTAATGPTQSTAAMNASASTASASVSAPRLPGQNEESARFDVLPDAVNPAARFPSTPSARTTGTNKSKAASSKSAIVKVNAGYAPGRHVSKAAAAAKASKASSAPSTPAPGGSTTGGDKPATLKRGPGRPPGSGKPKPPPSGRGPGRPPGSGKGKGTAASSSSKRKRSVRDDAGRDGSLSSDISDTESPRVASTAAAISPAASTPLTTTKSGRQIQKPETYNPVQMDLVSSASTRRTYQTPESKTAATPCKACGRIADTKTNLIVFCDGCNYAWHQNCHTPNIDDSFINEMAKAWHCVGCATKAGEKKDGKKASKAAAPAVVAEQAVAVAAAAAPASTSNPSSETKGTGKVSWIKRTSGQKRAYLSSLSHADLVELVIHCTNLHPNLPIFPSDDTGSAVGIPTGLLTAASSASGPGPRTAMPTSTGRNPAAVISSSARPSDEGIWEDLPGNYNAWKRPDANGAPTTRIGATLKELEAMANAHLEDPDDHESFSHTVYDDTGRAVEENGVLLQLQNHASGAPISVAGGGIRASGDSRRKAQGSTGVQSREPPYTTQRGNSAHASAPPEIDVDEDYEEENQDRQPEELSYAYVVQTGGSRGTRPLGPDDRSAEARAWDNNASEWGSFGLGRAALMGVTTKLRPRKKPASSWAGFLFRVGLHMRAERCSDAPSAQGCRAEQQAPNRDLTWYHTISSAPISSDDVPQTPSITTTTNAPVPAFGPAAESCPAWNRLDGSRILEVGGQALFAV</sequence>
<feature type="region of interest" description="Disordered" evidence="7">
    <location>
        <begin position="1357"/>
        <end position="1391"/>
    </location>
</feature>